<dbReference type="OrthoDB" id="9801441at2"/>
<gene>
    <name evidence="6" type="ORF">TSYNT_7259</name>
</gene>
<dbReference type="Gene3D" id="3.40.50.300">
    <property type="entry name" value="P-loop containing nucleotide triphosphate hydrolases"/>
    <property type="match status" value="2"/>
</dbReference>
<keyword evidence="4" id="KW-0175">Coiled coil</keyword>
<dbReference type="SMART" id="SM00382">
    <property type="entry name" value="AAA"/>
    <property type="match status" value="2"/>
</dbReference>
<dbReference type="STRING" id="224999.GCA_001485475_01256"/>
<sequence>MTILSVSNLNKSFGDTIVLENISFSIEENDRIGLIGLNGTGKSTLLKILVGSMPYDSGNIYIDKNIKIGYLAQDTGLEGYKTIGEALSSVFLKQKEQEDELHRLENLMASPKIYEDEDRLEDLMHQYSMLFEEFKENGGFEIESRIRGVLKGLGFTDEDLEISSLSGGQKTRLALGRILLESPDLLLLDEPTNYLDLESLQWLEGFLKNYPKAFMIVSHDRYFLDNTVKKIFELENNTITLYNGNYSEFVDKKQALARIHEKQEKIRQKEIQKLEENIQTFISHRNYIQAENRKRRLEELLPKSMSGKSSAPAVRLRFDMQDSSGKEVLRIENLGFSYGDKNILKNVNLKVFRGERIGIIGPNGIGKTTFLKILAGQLEPQEGFVNFGHQVEPVYFEQEQQDFSSKSTVLDEMWNAAPGLSLTEIRTFLAGLLFFQDDIEKTVDVLSGGEKSRLSLGRVILQGANLLLLDEPTNHLDIISKENLEEALKSFKGTIIAVSHDRYFLSKIATRIWEFSDGNIIDFDGSFSYYLEKKNETAKTEVASENKESKTVIQKIKLRKRQEREKKRQEELAIKELEENILKKEEELEELEHMLCQPEVYSNPENSQKVNKAYNQVIYDLEQLYDELDRLA</sequence>
<evidence type="ECO:0000256" key="1">
    <source>
        <dbReference type="ARBA" id="ARBA00022737"/>
    </source>
</evidence>
<evidence type="ECO:0000256" key="2">
    <source>
        <dbReference type="ARBA" id="ARBA00022741"/>
    </source>
</evidence>
<reference evidence="6" key="1">
    <citation type="journal article" date="2016" name="Genome Announc.">
        <title>Draft Genome Sequence of the Syntrophic Lactate-Degrading Bacterium Tepidanaerobacter syntrophicus JLT.</title>
        <authorList>
            <person name="Matsuura N."/>
            <person name="Ohashi A."/>
            <person name="Tourlousse D.M."/>
            <person name="Sekiguchi Y."/>
        </authorList>
    </citation>
    <scope>NUCLEOTIDE SEQUENCE [LARGE SCALE GENOMIC DNA]</scope>
    <source>
        <strain evidence="6">JL</strain>
    </source>
</reference>
<dbReference type="RefSeq" id="WP_059032644.1">
    <property type="nucleotide sequence ID" value="NZ_DF977001.1"/>
</dbReference>
<keyword evidence="1" id="KW-0677">Repeat</keyword>
<dbReference type="InterPro" id="IPR003593">
    <property type="entry name" value="AAA+_ATPase"/>
</dbReference>
<keyword evidence="2" id="KW-0547">Nucleotide-binding</keyword>
<dbReference type="Pfam" id="PF16326">
    <property type="entry name" value="ABC_tran_CTD"/>
    <property type="match status" value="1"/>
</dbReference>
<accession>A0A0U9HEK1</accession>
<dbReference type="GO" id="GO:0003676">
    <property type="term" value="F:nucleic acid binding"/>
    <property type="evidence" value="ECO:0007669"/>
    <property type="project" value="UniProtKB-ARBA"/>
</dbReference>
<feature type="domain" description="ABC transporter" evidence="5">
    <location>
        <begin position="329"/>
        <end position="542"/>
    </location>
</feature>
<dbReference type="GO" id="GO:0005524">
    <property type="term" value="F:ATP binding"/>
    <property type="evidence" value="ECO:0007669"/>
    <property type="project" value="UniProtKB-KW"/>
</dbReference>
<dbReference type="PROSITE" id="PS50893">
    <property type="entry name" value="ABC_TRANSPORTER_2"/>
    <property type="match status" value="2"/>
</dbReference>
<dbReference type="PANTHER" id="PTHR42855">
    <property type="entry name" value="ABC TRANSPORTER ATP-BINDING SUBUNIT"/>
    <property type="match status" value="1"/>
</dbReference>
<dbReference type="SUPFAM" id="SSF52540">
    <property type="entry name" value="P-loop containing nucleoside triphosphate hydrolases"/>
    <property type="match status" value="2"/>
</dbReference>
<dbReference type="Pfam" id="PF00005">
    <property type="entry name" value="ABC_tran"/>
    <property type="match status" value="2"/>
</dbReference>
<keyword evidence="3 6" id="KW-0067">ATP-binding</keyword>
<dbReference type="PROSITE" id="PS00211">
    <property type="entry name" value="ABC_TRANSPORTER_1"/>
    <property type="match status" value="2"/>
</dbReference>
<dbReference type="GO" id="GO:0016887">
    <property type="term" value="F:ATP hydrolysis activity"/>
    <property type="evidence" value="ECO:0007669"/>
    <property type="project" value="InterPro"/>
</dbReference>
<proteinExistence type="predicted"/>
<dbReference type="CDD" id="cd03221">
    <property type="entry name" value="ABCF_EF-3"/>
    <property type="match status" value="2"/>
</dbReference>
<name>A0A0U9HEK1_9FIRM</name>
<dbReference type="InterPro" id="IPR003439">
    <property type="entry name" value="ABC_transporter-like_ATP-bd"/>
</dbReference>
<dbReference type="InterPro" id="IPR051309">
    <property type="entry name" value="ABCF_ATPase"/>
</dbReference>
<dbReference type="FunFam" id="3.40.50.300:FF:000011">
    <property type="entry name" value="Putative ABC transporter ATP-binding component"/>
    <property type="match status" value="1"/>
</dbReference>
<protein>
    <submittedName>
        <fullName evidence="6">ATP-binding cassette, subfamily F, member 3</fullName>
    </submittedName>
</protein>
<dbReference type="Pfam" id="PF12848">
    <property type="entry name" value="ABC_tran_Xtn"/>
    <property type="match status" value="1"/>
</dbReference>
<feature type="coiled-coil region" evidence="4">
    <location>
        <begin position="553"/>
        <end position="594"/>
    </location>
</feature>
<organism evidence="6">
    <name type="scientific">Tepidanaerobacter syntrophicus</name>
    <dbReference type="NCBI Taxonomy" id="224999"/>
    <lineage>
        <taxon>Bacteria</taxon>
        <taxon>Bacillati</taxon>
        <taxon>Bacillota</taxon>
        <taxon>Clostridia</taxon>
        <taxon>Thermosediminibacterales</taxon>
        <taxon>Tepidanaerobacteraceae</taxon>
        <taxon>Tepidanaerobacter</taxon>
    </lineage>
</organism>
<dbReference type="FunFam" id="3.40.50.300:FF:000309">
    <property type="entry name" value="ABC transporter ATP-binding protein"/>
    <property type="match status" value="1"/>
</dbReference>
<dbReference type="Proteomes" id="UP000062160">
    <property type="component" value="Unassembled WGS sequence"/>
</dbReference>
<evidence type="ECO:0000256" key="4">
    <source>
        <dbReference type="SAM" id="Coils"/>
    </source>
</evidence>
<dbReference type="AlphaFoldDB" id="A0A0U9HEK1"/>
<evidence type="ECO:0000256" key="3">
    <source>
        <dbReference type="ARBA" id="ARBA00022840"/>
    </source>
</evidence>
<dbReference type="InterPro" id="IPR017871">
    <property type="entry name" value="ABC_transporter-like_CS"/>
</dbReference>
<feature type="domain" description="ABC transporter" evidence="5">
    <location>
        <begin position="4"/>
        <end position="261"/>
    </location>
</feature>
<dbReference type="InterPro" id="IPR027417">
    <property type="entry name" value="P-loop_NTPase"/>
</dbReference>
<dbReference type="EMBL" id="DF977001">
    <property type="protein sequence ID" value="GAQ25241.1"/>
    <property type="molecule type" value="Genomic_DNA"/>
</dbReference>
<evidence type="ECO:0000259" key="5">
    <source>
        <dbReference type="PROSITE" id="PS50893"/>
    </source>
</evidence>
<dbReference type="InterPro" id="IPR032524">
    <property type="entry name" value="ABC_tran_C"/>
</dbReference>
<keyword evidence="7" id="KW-1185">Reference proteome</keyword>
<dbReference type="InterPro" id="IPR032781">
    <property type="entry name" value="ABC_tran_Xtn"/>
</dbReference>
<evidence type="ECO:0000313" key="6">
    <source>
        <dbReference type="EMBL" id="GAQ25241.1"/>
    </source>
</evidence>
<evidence type="ECO:0000313" key="7">
    <source>
        <dbReference type="Proteomes" id="UP000062160"/>
    </source>
</evidence>
<dbReference type="PANTHER" id="PTHR42855:SF2">
    <property type="entry name" value="DRUG RESISTANCE ABC TRANSPORTER,ATP-BINDING PROTEIN"/>
    <property type="match status" value="1"/>
</dbReference>